<keyword evidence="9" id="KW-1185">Reference proteome</keyword>
<evidence type="ECO:0000256" key="2">
    <source>
        <dbReference type="ARBA" id="ARBA00022670"/>
    </source>
</evidence>
<dbReference type="Proteomes" id="UP001391051">
    <property type="component" value="Unassembled WGS sequence"/>
</dbReference>
<dbReference type="GO" id="GO:0006508">
    <property type="term" value="P:proteolysis"/>
    <property type="evidence" value="ECO:0007669"/>
    <property type="project" value="UniProtKB-KW"/>
</dbReference>
<feature type="active site" description="Charge relay system" evidence="5">
    <location>
        <position position="195"/>
    </location>
</feature>
<dbReference type="InterPro" id="IPR050131">
    <property type="entry name" value="Peptidase_S8_subtilisin-like"/>
</dbReference>
<dbReference type="PROSITE" id="PS00138">
    <property type="entry name" value="SUBTILASE_SER"/>
    <property type="match status" value="1"/>
</dbReference>
<evidence type="ECO:0000256" key="1">
    <source>
        <dbReference type="ARBA" id="ARBA00011073"/>
    </source>
</evidence>
<feature type="active site" description="Charge relay system" evidence="5">
    <location>
        <position position="227"/>
    </location>
</feature>
<keyword evidence="3 5" id="KW-0378">Hydrolase</keyword>
<organism evidence="8 9">
    <name type="scientific">Apiospora aurea</name>
    <dbReference type="NCBI Taxonomy" id="335848"/>
    <lineage>
        <taxon>Eukaryota</taxon>
        <taxon>Fungi</taxon>
        <taxon>Dikarya</taxon>
        <taxon>Ascomycota</taxon>
        <taxon>Pezizomycotina</taxon>
        <taxon>Sordariomycetes</taxon>
        <taxon>Xylariomycetidae</taxon>
        <taxon>Amphisphaeriales</taxon>
        <taxon>Apiosporaceae</taxon>
        <taxon>Apiospora</taxon>
    </lineage>
</organism>
<dbReference type="Pfam" id="PF00082">
    <property type="entry name" value="Peptidase_S8"/>
    <property type="match status" value="1"/>
</dbReference>
<reference evidence="8 9" key="1">
    <citation type="submission" date="2023-01" db="EMBL/GenBank/DDBJ databases">
        <title>Analysis of 21 Apiospora genomes using comparative genomics revels a genus with tremendous synthesis potential of carbohydrate active enzymes and secondary metabolites.</title>
        <authorList>
            <person name="Sorensen T."/>
        </authorList>
    </citation>
    <scope>NUCLEOTIDE SEQUENCE [LARGE SCALE GENOMIC DNA]</scope>
    <source>
        <strain evidence="8 9">CBS 24483</strain>
    </source>
</reference>
<comment type="similarity">
    <text evidence="1 5">Belongs to the peptidase S8 family.</text>
</comment>
<accession>A0ABR1QBN4</accession>
<dbReference type="SUPFAM" id="SSF52743">
    <property type="entry name" value="Subtilisin-like"/>
    <property type="match status" value="1"/>
</dbReference>
<evidence type="ECO:0000256" key="3">
    <source>
        <dbReference type="ARBA" id="ARBA00022801"/>
    </source>
</evidence>
<evidence type="ECO:0000256" key="6">
    <source>
        <dbReference type="SAM" id="MobiDB-lite"/>
    </source>
</evidence>
<comment type="caution">
    <text evidence="8">The sequence shown here is derived from an EMBL/GenBank/DDBJ whole genome shotgun (WGS) entry which is preliminary data.</text>
</comment>
<dbReference type="PANTHER" id="PTHR43806">
    <property type="entry name" value="PEPTIDASE S8"/>
    <property type="match status" value="1"/>
</dbReference>
<evidence type="ECO:0000259" key="7">
    <source>
        <dbReference type="Pfam" id="PF00082"/>
    </source>
</evidence>
<dbReference type="PRINTS" id="PR00723">
    <property type="entry name" value="SUBTILISIN"/>
</dbReference>
<evidence type="ECO:0000256" key="4">
    <source>
        <dbReference type="ARBA" id="ARBA00022825"/>
    </source>
</evidence>
<dbReference type="SUPFAM" id="SSF54897">
    <property type="entry name" value="Protease propeptides/inhibitors"/>
    <property type="match status" value="1"/>
</dbReference>
<dbReference type="InterPro" id="IPR000209">
    <property type="entry name" value="Peptidase_S8/S53_dom"/>
</dbReference>
<name>A0ABR1QBN4_9PEZI</name>
<dbReference type="PANTHER" id="PTHR43806:SF11">
    <property type="entry name" value="CEREVISIN-RELATED"/>
    <property type="match status" value="1"/>
</dbReference>
<evidence type="ECO:0000313" key="8">
    <source>
        <dbReference type="EMBL" id="KAK7951373.1"/>
    </source>
</evidence>
<dbReference type="CDD" id="cd04077">
    <property type="entry name" value="Peptidases_S8_PCSK9_ProteinaseK_like"/>
    <property type="match status" value="1"/>
</dbReference>
<evidence type="ECO:0000313" key="9">
    <source>
        <dbReference type="Proteomes" id="UP001391051"/>
    </source>
</evidence>
<protein>
    <submittedName>
        <fullName evidence="8">Serine protease</fullName>
    </submittedName>
</protein>
<dbReference type="InterPro" id="IPR023828">
    <property type="entry name" value="Peptidase_S8_Ser-AS"/>
</dbReference>
<keyword evidence="4 5" id="KW-0720">Serine protease</keyword>
<gene>
    <name evidence="8" type="ORF">PG986_007101</name>
</gene>
<feature type="active site" description="Charge relay system" evidence="5">
    <location>
        <position position="385"/>
    </location>
</feature>
<feature type="region of interest" description="Disordered" evidence="6">
    <location>
        <begin position="145"/>
        <end position="166"/>
    </location>
</feature>
<evidence type="ECO:0000256" key="5">
    <source>
        <dbReference type="PROSITE-ProRule" id="PRU01240"/>
    </source>
</evidence>
<keyword evidence="2 5" id="KW-0645">Protease</keyword>
<dbReference type="InterPro" id="IPR036852">
    <property type="entry name" value="Peptidase_S8/S53_dom_sf"/>
</dbReference>
<dbReference type="PROSITE" id="PS51892">
    <property type="entry name" value="SUBTILASE"/>
    <property type="match status" value="1"/>
</dbReference>
<feature type="non-terminal residue" evidence="8">
    <location>
        <position position="1"/>
    </location>
</feature>
<sequence length="443" mass="46992">KPALHLRRDSAHRFFIASLPENKMMLIQLMALCLWPLCVLSQAPLLSRNAKDAVDNNWIVVLKQGLAPPAATDYYNSLRTLSTPLLGPLRGLRKTFENINGLHAFHIECDKALLETIRKHPNVSTCPPICVAYIAQDGKVTAQAAIKKPAARDDSGNSNAASPPPWGLARISHRMPGMIGYLKTPSPKTRLYVLDTGIQLKHQEFGGRAIWGKTFIDGAPDDDDNGHGTHAAATAAGNTVGVDNTTIPVAVKCLDKNSAGTWSGVMAAIDWACGNATALGMIKRSVINMSIGGSTYQPLDDMVQRAYAQGMTVVVAARNYGADACGYSPARGANATTVAAIDKSDGRAGWSNWGACVDVFAPGVDITSAWPDAAGRAYATLSGTSMASPHVAGLATYLISRENLQGADIVRRRLIELATPGMVHDPKGSPNKIAYNGAGDTVL</sequence>
<dbReference type="EMBL" id="JAQQWE010000005">
    <property type="protein sequence ID" value="KAK7951373.1"/>
    <property type="molecule type" value="Genomic_DNA"/>
</dbReference>
<dbReference type="GeneID" id="92076385"/>
<dbReference type="Gene3D" id="3.40.50.200">
    <property type="entry name" value="Peptidase S8/S53 domain"/>
    <property type="match status" value="1"/>
</dbReference>
<feature type="domain" description="Peptidase S8/S53" evidence="7">
    <location>
        <begin position="193"/>
        <end position="418"/>
    </location>
</feature>
<dbReference type="RefSeq" id="XP_066699435.1">
    <property type="nucleotide sequence ID" value="XM_066843323.1"/>
</dbReference>
<dbReference type="GO" id="GO:0008233">
    <property type="term" value="F:peptidase activity"/>
    <property type="evidence" value="ECO:0007669"/>
    <property type="project" value="UniProtKB-KW"/>
</dbReference>
<dbReference type="InterPro" id="IPR034193">
    <property type="entry name" value="PCSK9_ProteinaseK-like"/>
</dbReference>
<proteinExistence type="inferred from homology"/>
<dbReference type="InterPro" id="IPR015500">
    <property type="entry name" value="Peptidase_S8_subtilisin-rel"/>
</dbReference>